<reference evidence="1 2" key="1">
    <citation type="journal article" date="2013" name="Genome Biol.">
        <title>The genome sequence of the most widely cultivated cacao type and its use to identify candidate genes regulating pod color.</title>
        <authorList>
            <person name="Motamayor J.C."/>
            <person name="Mockaitis K."/>
            <person name="Schmutz J."/>
            <person name="Haiminen N."/>
            <person name="Iii D.L."/>
            <person name="Cornejo O."/>
            <person name="Findley S.D."/>
            <person name="Zheng P."/>
            <person name="Utro F."/>
            <person name="Royaert S."/>
            <person name="Saski C."/>
            <person name="Jenkins J."/>
            <person name="Podicheti R."/>
            <person name="Zhao M."/>
            <person name="Scheffler B.E."/>
            <person name="Stack J.C."/>
            <person name="Feltus F.A."/>
            <person name="Mustiga G.M."/>
            <person name="Amores F."/>
            <person name="Phillips W."/>
            <person name="Marelli J.P."/>
            <person name="May G.D."/>
            <person name="Shapiro H."/>
            <person name="Ma J."/>
            <person name="Bustamante C.D."/>
            <person name="Schnell R.J."/>
            <person name="Main D."/>
            <person name="Gilbert D."/>
            <person name="Parida L."/>
            <person name="Kuhn D.N."/>
        </authorList>
    </citation>
    <scope>NUCLEOTIDE SEQUENCE [LARGE SCALE GENOMIC DNA]</scope>
    <source>
        <strain evidence="2">cv. Matina 1-6</strain>
    </source>
</reference>
<evidence type="ECO:0000313" key="2">
    <source>
        <dbReference type="Proteomes" id="UP000026915"/>
    </source>
</evidence>
<dbReference type="EMBL" id="CM001881">
    <property type="protein sequence ID" value="EOY23710.1"/>
    <property type="molecule type" value="Genomic_DNA"/>
</dbReference>
<evidence type="ECO:0000313" key="1">
    <source>
        <dbReference type="EMBL" id="EOY23710.1"/>
    </source>
</evidence>
<gene>
    <name evidence="1" type="ORF">TCM_015517</name>
</gene>
<dbReference type="Proteomes" id="UP000026915">
    <property type="component" value="Chromosome 3"/>
</dbReference>
<name>A0A061G1L2_THECC</name>
<dbReference type="HOGENOM" id="CLU_2659481_0_0_1"/>
<proteinExistence type="predicted"/>
<keyword evidence="2" id="KW-1185">Reference proteome</keyword>
<organism evidence="1 2">
    <name type="scientific">Theobroma cacao</name>
    <name type="common">Cacao</name>
    <name type="synonym">Cocoa</name>
    <dbReference type="NCBI Taxonomy" id="3641"/>
    <lineage>
        <taxon>Eukaryota</taxon>
        <taxon>Viridiplantae</taxon>
        <taxon>Streptophyta</taxon>
        <taxon>Embryophyta</taxon>
        <taxon>Tracheophyta</taxon>
        <taxon>Spermatophyta</taxon>
        <taxon>Magnoliopsida</taxon>
        <taxon>eudicotyledons</taxon>
        <taxon>Gunneridae</taxon>
        <taxon>Pentapetalae</taxon>
        <taxon>rosids</taxon>
        <taxon>malvids</taxon>
        <taxon>Malvales</taxon>
        <taxon>Malvaceae</taxon>
        <taxon>Byttnerioideae</taxon>
        <taxon>Theobroma</taxon>
    </lineage>
</organism>
<accession>A0A061G1L2</accession>
<dbReference type="AlphaFoldDB" id="A0A061G1L2"/>
<dbReference type="InParanoid" id="A0A061G1L2"/>
<protein>
    <submittedName>
        <fullName evidence="1">Uncharacterized protein</fullName>
    </submittedName>
</protein>
<dbReference type="Gramene" id="EOY23710">
    <property type="protein sequence ID" value="EOY23710"/>
    <property type="gene ID" value="TCM_015517"/>
</dbReference>
<sequence>MLLRMMPCCGRGAMFMHKQEEEELQWFDWGSQVHYKEQNWCKRRGLVSLVKVLGNKRWEIVGNLRSDILFHVKPHG</sequence>